<feature type="signal peptide" evidence="1">
    <location>
        <begin position="1"/>
        <end position="20"/>
    </location>
</feature>
<evidence type="ECO:0000313" key="5">
    <source>
        <dbReference type="Proteomes" id="UP000659654"/>
    </source>
</evidence>
<gene>
    <name evidence="3" type="ORF">BXYJ_LOCUS8556</name>
</gene>
<name>A0A1I7S2F3_BURXY</name>
<protein>
    <submittedName>
        <fullName evidence="3">(pine wood nematode) hypothetical protein</fullName>
    </submittedName>
    <submittedName>
        <fullName evidence="6">Endo/exonuclease/phosphatase domain-containing protein</fullName>
    </submittedName>
</protein>
<dbReference type="EMBL" id="CAJFDI010000004">
    <property type="protein sequence ID" value="CAD5225461.1"/>
    <property type="molecule type" value="Genomic_DNA"/>
</dbReference>
<dbReference type="SMR" id="A0A1I7S2F3"/>
<dbReference type="Proteomes" id="UP000095284">
    <property type="component" value="Unplaced"/>
</dbReference>
<dbReference type="Pfam" id="PF03372">
    <property type="entry name" value="Exo_endo_phos"/>
    <property type="match status" value="1"/>
</dbReference>
<accession>A0A1I7S2F3</accession>
<keyword evidence="5" id="KW-1185">Reference proteome</keyword>
<feature type="chain" id="PRO_5035359696" evidence="1">
    <location>
        <begin position="21"/>
        <end position="330"/>
    </location>
</feature>
<dbReference type="WBParaSite" id="BXY_0718200.1">
    <property type="protein sequence ID" value="BXY_0718200.1"/>
    <property type="gene ID" value="BXY_0718200"/>
</dbReference>
<dbReference type="EMBL" id="CAJFCV020000004">
    <property type="protein sequence ID" value="CAG9114597.1"/>
    <property type="molecule type" value="Genomic_DNA"/>
</dbReference>
<feature type="domain" description="Endonuclease/exonuclease/phosphatase" evidence="2">
    <location>
        <begin position="38"/>
        <end position="320"/>
    </location>
</feature>
<sequence>MKQIWIELVFVCFLINFVASKSPKTASNLWQGKSVTIMTFNTWQSGANVDDGINKIAKHILQNDPDIVGVQEIGSREKIQEMADALSRSSGRVWWYVHVENSDRGLLTKHQINGDSIVRTGSAVGAQILFDDGRKATLYSLHLDYKSYGPYLTLFRTFNNFTFLDEIERNITGRSVGIQELLASEGFQAALANAETEPLFVVGDFNTPSHLDYTKEALPSRGFTFEWPATQILQNSTGLVDSFREVHPDPVKHPGNTWSTVWKTIADYEGFQYVIPEPQDRIDLIFYKSSLLKTVSSEPYAGDFVPKPQDVWHNDWPSDHYALVSTFKGV</sequence>
<dbReference type="PANTHER" id="PTHR41349">
    <property type="match status" value="1"/>
</dbReference>
<evidence type="ECO:0000313" key="4">
    <source>
        <dbReference type="Proteomes" id="UP000095284"/>
    </source>
</evidence>
<dbReference type="GO" id="GO:0003824">
    <property type="term" value="F:catalytic activity"/>
    <property type="evidence" value="ECO:0007669"/>
    <property type="project" value="InterPro"/>
</dbReference>
<evidence type="ECO:0000313" key="6">
    <source>
        <dbReference type="WBParaSite" id="BXY_0718200.1"/>
    </source>
</evidence>
<dbReference type="PANTHER" id="PTHR41349:SF1">
    <property type="entry name" value="PROTEIN CBG08683"/>
    <property type="match status" value="1"/>
</dbReference>
<reference evidence="3" key="2">
    <citation type="submission" date="2020-09" db="EMBL/GenBank/DDBJ databases">
        <authorList>
            <person name="Kikuchi T."/>
        </authorList>
    </citation>
    <scope>NUCLEOTIDE SEQUENCE</scope>
    <source>
        <strain evidence="3">Ka4C1</strain>
    </source>
</reference>
<organism evidence="4 6">
    <name type="scientific">Bursaphelenchus xylophilus</name>
    <name type="common">Pinewood nematode worm</name>
    <name type="synonym">Aphelenchoides xylophilus</name>
    <dbReference type="NCBI Taxonomy" id="6326"/>
    <lineage>
        <taxon>Eukaryota</taxon>
        <taxon>Metazoa</taxon>
        <taxon>Ecdysozoa</taxon>
        <taxon>Nematoda</taxon>
        <taxon>Chromadorea</taxon>
        <taxon>Rhabditida</taxon>
        <taxon>Tylenchina</taxon>
        <taxon>Tylenchomorpha</taxon>
        <taxon>Aphelenchoidea</taxon>
        <taxon>Aphelenchoididae</taxon>
        <taxon>Bursaphelenchus</taxon>
    </lineage>
</organism>
<reference evidence="6" key="1">
    <citation type="submission" date="2016-11" db="UniProtKB">
        <authorList>
            <consortium name="WormBaseParasite"/>
        </authorList>
    </citation>
    <scope>IDENTIFICATION</scope>
</reference>
<dbReference type="InterPro" id="IPR005135">
    <property type="entry name" value="Endo/exonuclease/phosphatase"/>
</dbReference>
<dbReference type="OrthoDB" id="276515at2759"/>
<evidence type="ECO:0000256" key="1">
    <source>
        <dbReference type="SAM" id="SignalP"/>
    </source>
</evidence>
<dbReference type="AlphaFoldDB" id="A0A1I7S2F3"/>
<evidence type="ECO:0000313" key="3">
    <source>
        <dbReference type="EMBL" id="CAD5225461.1"/>
    </source>
</evidence>
<dbReference type="Proteomes" id="UP000582659">
    <property type="component" value="Unassembled WGS sequence"/>
</dbReference>
<keyword evidence="1" id="KW-0732">Signal</keyword>
<evidence type="ECO:0000259" key="2">
    <source>
        <dbReference type="Pfam" id="PF03372"/>
    </source>
</evidence>
<dbReference type="SUPFAM" id="SSF56219">
    <property type="entry name" value="DNase I-like"/>
    <property type="match status" value="1"/>
</dbReference>
<proteinExistence type="predicted"/>
<dbReference type="Gene3D" id="3.60.10.10">
    <property type="entry name" value="Endonuclease/exonuclease/phosphatase"/>
    <property type="match status" value="1"/>
</dbReference>
<dbReference type="Proteomes" id="UP000659654">
    <property type="component" value="Unassembled WGS sequence"/>
</dbReference>
<dbReference type="InterPro" id="IPR036691">
    <property type="entry name" value="Endo/exonu/phosph_ase_sf"/>
</dbReference>